<keyword evidence="11" id="KW-1185">Reference proteome</keyword>
<dbReference type="GO" id="GO:0035435">
    <property type="term" value="P:phosphate ion transmembrane transport"/>
    <property type="evidence" value="ECO:0007669"/>
    <property type="project" value="InterPro"/>
</dbReference>
<organism evidence="10 11">
    <name type="scientific">Methanobrevibacter arboriphilus JCM 13429 = DSM 1125</name>
    <dbReference type="NCBI Taxonomy" id="1300164"/>
    <lineage>
        <taxon>Archaea</taxon>
        <taxon>Methanobacteriati</taxon>
        <taxon>Methanobacteriota</taxon>
        <taxon>Methanomada group</taxon>
        <taxon>Methanobacteria</taxon>
        <taxon>Methanobacteriales</taxon>
        <taxon>Methanobacteriaceae</taxon>
        <taxon>Methanobrevibacter</taxon>
    </lineage>
</organism>
<reference evidence="10 11" key="1">
    <citation type="submission" date="2014-12" db="EMBL/GenBank/DDBJ databases">
        <title>Genome sequence of Methanobrevibacter arboriphilicus DH1, DSM1125.</title>
        <authorList>
            <person name="Poehlein A."/>
            <person name="Thauer R.K."/>
            <person name="Seedorf H."/>
            <person name="Daniel R."/>
        </authorList>
    </citation>
    <scope>NUCLEOTIDE SEQUENCE [LARGE SCALE GENOMIC DNA]</scope>
    <source>
        <strain evidence="10 11">DH1</strain>
    </source>
</reference>
<dbReference type="GO" id="GO:0005886">
    <property type="term" value="C:plasma membrane"/>
    <property type="evidence" value="ECO:0007669"/>
    <property type="project" value="UniProtKB-SubCell"/>
</dbReference>
<feature type="transmembrane region" description="Helical" evidence="8">
    <location>
        <begin position="214"/>
        <end position="232"/>
    </location>
</feature>
<feature type="transmembrane region" description="Helical" evidence="8">
    <location>
        <begin position="122"/>
        <end position="154"/>
    </location>
</feature>
<dbReference type="RefSeq" id="WP_080459268.1">
    <property type="nucleotide sequence ID" value="NZ_JXMW01000001.1"/>
</dbReference>
<keyword evidence="3" id="KW-0813">Transport</keyword>
<feature type="transmembrane region" description="Helical" evidence="8">
    <location>
        <begin position="187"/>
        <end position="207"/>
    </location>
</feature>
<keyword evidence="5 8" id="KW-0812">Transmembrane</keyword>
<dbReference type="Pfam" id="PF00528">
    <property type="entry name" value="BPD_transp_1"/>
    <property type="match status" value="1"/>
</dbReference>
<evidence type="ECO:0000256" key="5">
    <source>
        <dbReference type="ARBA" id="ARBA00022692"/>
    </source>
</evidence>
<proteinExistence type="inferred from homology"/>
<protein>
    <recommendedName>
        <fullName evidence="8">Phosphate transport system permease protein PstA</fullName>
    </recommendedName>
</protein>
<dbReference type="EMBL" id="JXMW01000001">
    <property type="protein sequence ID" value="OQD59629.1"/>
    <property type="molecule type" value="Genomic_DNA"/>
</dbReference>
<evidence type="ECO:0000256" key="2">
    <source>
        <dbReference type="ARBA" id="ARBA00007069"/>
    </source>
</evidence>
<feature type="transmembrane region" description="Helical" evidence="8">
    <location>
        <begin position="255"/>
        <end position="277"/>
    </location>
</feature>
<dbReference type="InterPro" id="IPR035906">
    <property type="entry name" value="MetI-like_sf"/>
</dbReference>
<evidence type="ECO:0000256" key="8">
    <source>
        <dbReference type="RuleBase" id="RU363043"/>
    </source>
</evidence>
<keyword evidence="4 8" id="KW-1003">Cell membrane</keyword>
<evidence type="ECO:0000256" key="3">
    <source>
        <dbReference type="ARBA" id="ARBA00022448"/>
    </source>
</evidence>
<dbReference type="CDD" id="cd06261">
    <property type="entry name" value="TM_PBP2"/>
    <property type="match status" value="1"/>
</dbReference>
<sequence>MSGLNFQKILSPKTSQKIMNSIFVISGLVTILILIIILGYILIRGLPVVNLGFIFSNPIDSGASGGIFPMIVSSLYVTLIAGIVATPLGVGAAVYLVEFAGESKITKLIRFGAETLASIPSIVYGLFGLAFFVIAVGLGWSIISGGLVLAIMALPTIFQVSEVTISSIPSSYREGSYGLGATKWQTIYRVVLPAAIPGIVTGVILGMTRAISEAAAVMFAVGASLSMPLSIFDPGRPLPLHLYILATEGISLENAFGTAAVLVIIVLALTIITNYLVDRYQRKIMGR</sequence>
<comment type="subcellular location">
    <subcellularLocation>
        <location evidence="1 8">Cell membrane</location>
        <topology evidence="1 8">Multi-pass membrane protein</topology>
    </subcellularLocation>
</comment>
<dbReference type="InterPro" id="IPR005672">
    <property type="entry name" value="Phosphate_PstA"/>
</dbReference>
<evidence type="ECO:0000313" key="11">
    <source>
        <dbReference type="Proteomes" id="UP000191661"/>
    </source>
</evidence>
<keyword evidence="7 8" id="KW-0472">Membrane</keyword>
<gene>
    <name evidence="10" type="primary">pstA</name>
    <name evidence="10" type="ORF">MBBAR_1c00230</name>
</gene>
<dbReference type="InterPro" id="IPR000515">
    <property type="entry name" value="MetI-like"/>
</dbReference>
<dbReference type="AlphaFoldDB" id="A0A1V6N4N9"/>
<dbReference type="GO" id="GO:0005315">
    <property type="term" value="F:phosphate transmembrane transporter activity"/>
    <property type="evidence" value="ECO:0007669"/>
    <property type="project" value="InterPro"/>
</dbReference>
<feature type="transmembrane region" description="Helical" evidence="8">
    <location>
        <begin position="21"/>
        <end position="43"/>
    </location>
</feature>
<evidence type="ECO:0000256" key="4">
    <source>
        <dbReference type="ARBA" id="ARBA00022475"/>
    </source>
</evidence>
<dbReference type="Proteomes" id="UP000191661">
    <property type="component" value="Unassembled WGS sequence"/>
</dbReference>
<evidence type="ECO:0000313" key="10">
    <source>
        <dbReference type="EMBL" id="OQD59629.1"/>
    </source>
</evidence>
<feature type="domain" description="ABC transmembrane type-1" evidence="9">
    <location>
        <begin position="71"/>
        <end position="277"/>
    </location>
</feature>
<dbReference type="SUPFAM" id="SSF161098">
    <property type="entry name" value="MetI-like"/>
    <property type="match status" value="1"/>
</dbReference>
<evidence type="ECO:0000256" key="6">
    <source>
        <dbReference type="ARBA" id="ARBA00022989"/>
    </source>
</evidence>
<evidence type="ECO:0000256" key="7">
    <source>
        <dbReference type="ARBA" id="ARBA00023136"/>
    </source>
</evidence>
<feature type="transmembrane region" description="Helical" evidence="8">
    <location>
        <begin position="75"/>
        <end position="101"/>
    </location>
</feature>
<evidence type="ECO:0000256" key="1">
    <source>
        <dbReference type="ARBA" id="ARBA00004651"/>
    </source>
</evidence>
<accession>A0A1V6N4N9</accession>
<dbReference type="Gene3D" id="1.10.3720.10">
    <property type="entry name" value="MetI-like"/>
    <property type="match status" value="1"/>
</dbReference>
<dbReference type="NCBIfam" id="TIGR00974">
    <property type="entry name" value="3a0107s02c"/>
    <property type="match status" value="1"/>
</dbReference>
<dbReference type="PROSITE" id="PS50928">
    <property type="entry name" value="ABC_TM1"/>
    <property type="match status" value="1"/>
</dbReference>
<dbReference type="PANTHER" id="PTHR43470:SF3">
    <property type="entry name" value="PHOSPHATE TRANSPORT SYSTEM PERMEASE PROTEIN PSTA-RELATED"/>
    <property type="match status" value="1"/>
</dbReference>
<dbReference type="OrthoDB" id="11402at2157"/>
<comment type="similarity">
    <text evidence="2 8">Belongs to the binding-protein-dependent transport system permease family. CysTW subfamily.</text>
</comment>
<evidence type="ECO:0000259" key="9">
    <source>
        <dbReference type="PROSITE" id="PS50928"/>
    </source>
</evidence>
<name>A0A1V6N4N9_METAZ</name>
<dbReference type="PANTHER" id="PTHR43470">
    <property type="entry name" value="PHOSPHATE TRANSPORT SYSTEM PERMEASE PROTEIN PSTA-RELATED"/>
    <property type="match status" value="1"/>
</dbReference>
<keyword evidence="6 8" id="KW-1133">Transmembrane helix</keyword>
<comment type="caution">
    <text evidence="10">The sequence shown here is derived from an EMBL/GenBank/DDBJ whole genome shotgun (WGS) entry which is preliminary data.</text>
</comment>